<feature type="transmembrane region" description="Helical" evidence="1">
    <location>
        <begin position="47"/>
        <end position="74"/>
    </location>
</feature>
<dbReference type="Proteomes" id="UP000249390">
    <property type="component" value="Unassembled WGS sequence"/>
</dbReference>
<evidence type="ECO:0000313" key="4">
    <source>
        <dbReference type="Proteomes" id="UP000249390"/>
    </source>
</evidence>
<evidence type="ECO:0000256" key="2">
    <source>
        <dbReference type="SAM" id="SignalP"/>
    </source>
</evidence>
<comment type="caution">
    <text evidence="3">The sequence shown here is derived from an EMBL/GenBank/DDBJ whole genome shotgun (WGS) entry which is preliminary data.</text>
</comment>
<sequence length="349" mass="39492">MKIKAHHIIIASLVLQILAITVAQKEIRRTPAPSPAASPPKKTNNSSGNYTTLVITIPLFGGIALMIVIAVILFKRKHISSHGLILGFWMLMWFGSVVLNTWDIPRVSKTLVSFHVVVNVLGLVYWVHLGLLEYNRKNAWPSANFMFEIAAWFSMFALSCVEVFVLTLAGERQYRRLSHWYPVAIAFISMVENYWTKGREIREDRMKSQLIKNLEAAFKEVIRLCMEDPKKIDIVEFEEKVEEFYRLLDMLVAQYREAVAVAQQREALGKKAQQGYAATATVVEVVDTYEDRVNVTCEARAHADCEIQIEAEGGHEARGPHHDDIDTVCGEIQTEGAERGDVVGQTQYL</sequence>
<feature type="transmembrane region" description="Helical" evidence="1">
    <location>
        <begin position="81"/>
        <end position="99"/>
    </location>
</feature>
<accession>A0A328D0W6</accession>
<keyword evidence="1" id="KW-1133">Transmembrane helix</keyword>
<keyword evidence="1" id="KW-0472">Membrane</keyword>
<feature type="transmembrane region" description="Helical" evidence="1">
    <location>
        <begin position="179"/>
        <end position="196"/>
    </location>
</feature>
<feature type="signal peptide" evidence="2">
    <location>
        <begin position="1"/>
        <end position="23"/>
    </location>
</feature>
<keyword evidence="2" id="KW-0732">Signal</keyword>
<dbReference type="AlphaFoldDB" id="A0A328D0W6"/>
<keyword evidence="4" id="KW-1185">Reference proteome</keyword>
<evidence type="ECO:0000313" key="3">
    <source>
        <dbReference type="EMBL" id="RAL39387.1"/>
    </source>
</evidence>
<organism evidence="3 4">
    <name type="scientific">Cuscuta australis</name>
    <dbReference type="NCBI Taxonomy" id="267555"/>
    <lineage>
        <taxon>Eukaryota</taxon>
        <taxon>Viridiplantae</taxon>
        <taxon>Streptophyta</taxon>
        <taxon>Embryophyta</taxon>
        <taxon>Tracheophyta</taxon>
        <taxon>Spermatophyta</taxon>
        <taxon>Magnoliopsida</taxon>
        <taxon>eudicotyledons</taxon>
        <taxon>Gunneridae</taxon>
        <taxon>Pentapetalae</taxon>
        <taxon>asterids</taxon>
        <taxon>lamiids</taxon>
        <taxon>Solanales</taxon>
        <taxon>Convolvulaceae</taxon>
        <taxon>Cuscuteae</taxon>
        <taxon>Cuscuta</taxon>
        <taxon>Cuscuta subgen. Grammica</taxon>
        <taxon>Cuscuta sect. Cleistogrammica</taxon>
    </lineage>
</organism>
<evidence type="ECO:0008006" key="5">
    <source>
        <dbReference type="Google" id="ProtNLM"/>
    </source>
</evidence>
<keyword evidence="1" id="KW-0812">Transmembrane</keyword>
<evidence type="ECO:0000256" key="1">
    <source>
        <dbReference type="SAM" id="Phobius"/>
    </source>
</evidence>
<dbReference type="EMBL" id="NQVE01000200">
    <property type="protein sequence ID" value="RAL39387.1"/>
    <property type="molecule type" value="Genomic_DNA"/>
</dbReference>
<reference evidence="3 4" key="1">
    <citation type="submission" date="2018-06" db="EMBL/GenBank/DDBJ databases">
        <title>The Genome of Cuscuta australis (Dodder) Provides Insight into the Evolution of Plant Parasitism.</title>
        <authorList>
            <person name="Liu H."/>
        </authorList>
    </citation>
    <scope>NUCLEOTIDE SEQUENCE [LARGE SCALE GENOMIC DNA]</scope>
    <source>
        <strain evidence="4">cv. Yunnan</strain>
        <tissue evidence="3">Vines</tissue>
    </source>
</reference>
<name>A0A328D0W6_9ASTE</name>
<feature type="transmembrane region" description="Helical" evidence="1">
    <location>
        <begin position="144"/>
        <end position="167"/>
    </location>
</feature>
<feature type="transmembrane region" description="Helical" evidence="1">
    <location>
        <begin position="111"/>
        <end position="132"/>
    </location>
</feature>
<gene>
    <name evidence="3" type="ORF">DM860_002920</name>
</gene>
<feature type="chain" id="PRO_5016376047" description="DUF4220 domain-containing protein" evidence="2">
    <location>
        <begin position="24"/>
        <end position="349"/>
    </location>
</feature>
<proteinExistence type="predicted"/>
<protein>
    <recommendedName>
        <fullName evidence="5">DUF4220 domain-containing protein</fullName>
    </recommendedName>
</protein>